<feature type="domain" description="PDZ" evidence="6">
    <location>
        <begin position="108"/>
        <end position="181"/>
    </location>
</feature>
<feature type="domain" description="Tail specific protease" evidence="7">
    <location>
        <begin position="183"/>
        <end position="374"/>
    </location>
</feature>
<evidence type="ECO:0000256" key="5">
    <source>
        <dbReference type="RuleBase" id="RU004404"/>
    </source>
</evidence>
<evidence type="ECO:0000256" key="1">
    <source>
        <dbReference type="ARBA" id="ARBA00009179"/>
    </source>
</evidence>
<dbReference type="Pfam" id="PF03572">
    <property type="entry name" value="Peptidase_S41"/>
    <property type="match status" value="1"/>
</dbReference>
<comment type="caution">
    <text evidence="8">The sequence shown here is derived from an EMBL/GenBank/DDBJ whole genome shotgun (WGS) entry which is preliminary data.</text>
</comment>
<dbReference type="InterPro" id="IPR005151">
    <property type="entry name" value="Tail-specific_protease"/>
</dbReference>
<dbReference type="GO" id="GO:0007165">
    <property type="term" value="P:signal transduction"/>
    <property type="evidence" value="ECO:0007669"/>
    <property type="project" value="TreeGrafter"/>
</dbReference>
<evidence type="ECO:0000256" key="3">
    <source>
        <dbReference type="ARBA" id="ARBA00022801"/>
    </source>
</evidence>
<reference evidence="8 9" key="1">
    <citation type="submission" date="2009-12" db="EMBL/GenBank/DDBJ databases">
        <title>Genome Sequence of Prevotella buccalis ATCC 35310.</title>
        <authorList>
            <person name="Durkin A.S."/>
            <person name="Madupu R."/>
            <person name="Torralba M."/>
            <person name="Methe B."/>
            <person name="Sutton G."/>
            <person name="Strausberg R.L."/>
            <person name="Nelson K.E."/>
        </authorList>
    </citation>
    <scope>NUCLEOTIDE SEQUENCE [LARGE SCALE GENOMIC DNA]</scope>
    <source>
        <strain evidence="8 9">ATCC 35310</strain>
    </source>
</reference>
<dbReference type="SUPFAM" id="SSF52096">
    <property type="entry name" value="ClpP/crotonase"/>
    <property type="match status" value="1"/>
</dbReference>
<keyword evidence="9" id="KW-1185">Reference proteome</keyword>
<dbReference type="CDD" id="cd07560">
    <property type="entry name" value="Peptidase_S41_CPP"/>
    <property type="match status" value="1"/>
</dbReference>
<dbReference type="PANTHER" id="PTHR32060:SF30">
    <property type="entry name" value="CARBOXY-TERMINAL PROCESSING PROTEASE CTPA"/>
    <property type="match status" value="1"/>
</dbReference>
<evidence type="ECO:0000256" key="4">
    <source>
        <dbReference type="ARBA" id="ARBA00022825"/>
    </source>
</evidence>
<dbReference type="GO" id="GO:0008236">
    <property type="term" value="F:serine-type peptidase activity"/>
    <property type="evidence" value="ECO:0007669"/>
    <property type="project" value="UniProtKB-KW"/>
</dbReference>
<evidence type="ECO:0000256" key="2">
    <source>
        <dbReference type="ARBA" id="ARBA00022670"/>
    </source>
</evidence>
<dbReference type="Gene3D" id="2.30.42.10">
    <property type="match status" value="1"/>
</dbReference>
<dbReference type="Gene3D" id="3.30.750.44">
    <property type="match status" value="1"/>
</dbReference>
<dbReference type="SUPFAM" id="SSF50156">
    <property type="entry name" value="PDZ domain-like"/>
    <property type="match status" value="1"/>
</dbReference>
<dbReference type="GO" id="GO:0006508">
    <property type="term" value="P:proteolysis"/>
    <property type="evidence" value="ECO:0007669"/>
    <property type="project" value="UniProtKB-KW"/>
</dbReference>
<gene>
    <name evidence="8" type="ORF">HMPREF0650_0942</name>
</gene>
<dbReference type="EMBL" id="ADEG01000111">
    <property type="protein sequence ID" value="EFA90937.1"/>
    <property type="molecule type" value="Genomic_DNA"/>
</dbReference>
<dbReference type="eggNOG" id="COG0793">
    <property type="taxonomic scope" value="Bacteria"/>
</dbReference>
<dbReference type="InterPro" id="IPR029045">
    <property type="entry name" value="ClpP/crotonase-like_dom_sf"/>
</dbReference>
<keyword evidence="2 5" id="KW-0645">Protease</keyword>
<dbReference type="GO" id="GO:0004175">
    <property type="term" value="F:endopeptidase activity"/>
    <property type="evidence" value="ECO:0007669"/>
    <property type="project" value="TreeGrafter"/>
</dbReference>
<protein>
    <submittedName>
        <fullName evidence="8">Peptidase, S41 family</fullName>
        <ecNumber evidence="8">3.4.21.-</ecNumber>
    </submittedName>
</protein>
<evidence type="ECO:0000313" key="8">
    <source>
        <dbReference type="EMBL" id="EFA90937.1"/>
    </source>
</evidence>
<dbReference type="Proteomes" id="UP000005283">
    <property type="component" value="Unassembled WGS sequence"/>
</dbReference>
<dbReference type="GO" id="GO:0030288">
    <property type="term" value="C:outer membrane-bounded periplasmic space"/>
    <property type="evidence" value="ECO:0007669"/>
    <property type="project" value="TreeGrafter"/>
</dbReference>
<dbReference type="Gene3D" id="3.90.226.10">
    <property type="entry name" value="2-enoyl-CoA Hydratase, Chain A, domain 1"/>
    <property type="match status" value="1"/>
</dbReference>
<dbReference type="InterPro" id="IPR004447">
    <property type="entry name" value="Peptidase_S41A"/>
</dbReference>
<sequence>MVLNVTFAQQIDVVTMKKLLLYLLLLGLMPNSLFAQKDKNHLFEAAKNMELFNAVYKNLDLMYVDTLDANDVIGTGIKSMLRSLDPYTEYYPESETQELRQALSGKYGGIGALIRYNQQLKNAVIDEPYANMPSSEVGLKKGDIILQIDDSTMVGKDTKYVSEHLRGEPGSTFVLKIKRPSTGKVMKFKVKRRAIQMPAIPYYGMVAGNVGYINLLQYYEGCAKEVRQAFIDLKKQGAKGLILDLRNNVGGSEQEAVDLVNIFVPKDITVVTNKGKLKRANITFKTRMEPVDASMPIVILVNGMTASASEITAGSLQDLDRAVIMGTRTFGKGLVQMTTKLPYNANMKVTTAHYYIPSGRCIQAINYKHTAGRNSATQLPDSLTSVFHTKNGREVRDGGGIMPDVEIKPDTIANISAYLQRGDSTETMFNYVVDYISKHKTIAPASEFTLTDTEYNEFKRLVLKNKFTYDPGTEKILAELEKMAKFEKYYEDAKPEFEALKKKLTHDVAKDLELNKDELKQMIATDIVTAYYFQAGAVQLGLRYDKQTKEAIKLLQMPEEYNKLLMPKK</sequence>
<dbReference type="SMART" id="SM00228">
    <property type="entry name" value="PDZ"/>
    <property type="match status" value="1"/>
</dbReference>
<evidence type="ECO:0000313" key="9">
    <source>
        <dbReference type="Proteomes" id="UP000005283"/>
    </source>
</evidence>
<dbReference type="PANTHER" id="PTHR32060">
    <property type="entry name" value="TAIL-SPECIFIC PROTEASE"/>
    <property type="match status" value="1"/>
</dbReference>
<dbReference type="AlphaFoldDB" id="D1W969"/>
<dbReference type="InterPro" id="IPR001478">
    <property type="entry name" value="PDZ"/>
</dbReference>
<evidence type="ECO:0000259" key="6">
    <source>
        <dbReference type="SMART" id="SM00228"/>
    </source>
</evidence>
<proteinExistence type="inferred from homology"/>
<dbReference type="NCBIfam" id="TIGR00225">
    <property type="entry name" value="prc"/>
    <property type="match status" value="1"/>
</dbReference>
<dbReference type="SMART" id="SM00245">
    <property type="entry name" value="TSPc"/>
    <property type="match status" value="1"/>
</dbReference>
<dbReference type="STRING" id="679190.HMPREF0650_0942"/>
<name>D1W969_9BACT</name>
<evidence type="ECO:0000259" key="7">
    <source>
        <dbReference type="SMART" id="SM00245"/>
    </source>
</evidence>
<keyword evidence="4 5" id="KW-0720">Serine protease</keyword>
<comment type="similarity">
    <text evidence="1 5">Belongs to the peptidase S41A family.</text>
</comment>
<organism evidence="8 9">
    <name type="scientific">Hoylesella buccalis ATCC 35310</name>
    <dbReference type="NCBI Taxonomy" id="679190"/>
    <lineage>
        <taxon>Bacteria</taxon>
        <taxon>Pseudomonadati</taxon>
        <taxon>Bacteroidota</taxon>
        <taxon>Bacteroidia</taxon>
        <taxon>Bacteroidales</taxon>
        <taxon>Prevotellaceae</taxon>
        <taxon>Hoylesella</taxon>
    </lineage>
</organism>
<dbReference type="InterPro" id="IPR036034">
    <property type="entry name" value="PDZ_sf"/>
</dbReference>
<accession>D1W969</accession>
<keyword evidence="3 5" id="KW-0378">Hydrolase</keyword>
<dbReference type="EC" id="3.4.21.-" evidence="8"/>
<dbReference type="Pfam" id="PF13180">
    <property type="entry name" value="PDZ_2"/>
    <property type="match status" value="1"/>
</dbReference>
<dbReference type="CDD" id="cd06782">
    <property type="entry name" value="cpPDZ_CPP-like"/>
    <property type="match status" value="1"/>
</dbReference>